<evidence type="ECO:0000313" key="7">
    <source>
        <dbReference type="Proteomes" id="UP000031271"/>
    </source>
</evidence>
<dbReference type="EMBL" id="CP007511">
    <property type="protein sequence ID" value="AJE15347.1"/>
    <property type="molecule type" value="Genomic_DNA"/>
</dbReference>
<evidence type="ECO:0000313" key="8">
    <source>
        <dbReference type="Proteomes" id="UP000182276"/>
    </source>
</evidence>
<dbReference type="Proteomes" id="UP000031271">
    <property type="component" value="Chromosome"/>
</dbReference>
<name>A0A8D4C6Z0_9GAMM</name>
<dbReference type="GO" id="GO:0003700">
    <property type="term" value="F:DNA-binding transcription factor activity"/>
    <property type="evidence" value="ECO:0007669"/>
    <property type="project" value="InterPro"/>
</dbReference>
<protein>
    <submittedName>
        <fullName evidence="6">DNA-binding transcriptional regulator, MerR family</fullName>
    </submittedName>
    <submittedName>
        <fullName evidence="5">MerR family transcriptional regulator</fullName>
    </submittedName>
</protein>
<accession>A0A8D4C6Z0</accession>
<feature type="domain" description="HTH merR-type" evidence="4">
    <location>
        <begin position="15"/>
        <end position="84"/>
    </location>
</feature>
<dbReference type="GO" id="GO:0003677">
    <property type="term" value="F:DNA binding"/>
    <property type="evidence" value="ECO:0007669"/>
    <property type="project" value="UniProtKB-KW"/>
</dbReference>
<proteinExistence type="predicted"/>
<dbReference type="Proteomes" id="UP000182276">
    <property type="component" value="Unassembled WGS sequence"/>
</dbReference>
<dbReference type="Pfam" id="PF13411">
    <property type="entry name" value="MerR_1"/>
    <property type="match status" value="1"/>
</dbReference>
<dbReference type="AlphaFoldDB" id="A0A8D4C6Z0"/>
<evidence type="ECO:0000256" key="1">
    <source>
        <dbReference type="ARBA" id="ARBA00023015"/>
    </source>
</evidence>
<evidence type="ECO:0000256" key="2">
    <source>
        <dbReference type="ARBA" id="ARBA00023125"/>
    </source>
</evidence>
<keyword evidence="8" id="KW-1185">Reference proteome</keyword>
<dbReference type="GeneID" id="77260232"/>
<evidence type="ECO:0000313" key="6">
    <source>
        <dbReference type="EMBL" id="SDM27740.1"/>
    </source>
</evidence>
<gene>
    <name evidence="5" type="ORF">CL52_09930</name>
    <name evidence="6" type="ORF">SAMN05660875_103415</name>
</gene>
<dbReference type="PROSITE" id="PS50937">
    <property type="entry name" value="HTH_MERR_2"/>
    <property type="match status" value="1"/>
</dbReference>
<evidence type="ECO:0000259" key="4">
    <source>
        <dbReference type="PROSITE" id="PS50937"/>
    </source>
</evidence>
<sequence length="309" mass="34897">MNDLHPEPQASEPGWLPIREVARLTGVNPVTLRAWERRYGLIVPLRTGKGHRLYNDEHVARIREILAWLNRGVAVGQIKHLLDARQPVEHAEHNPWSELREQMLAALERLNERQLDDTFNRALTIYPPRTLCQHLLLPLLDELTQRWQGQFGAALERVMFESWLRNKIAMRLYHSNRQQSGPSMLIASLAERPVDPGLWLTAWLVSAVAPVELIERAVPFAELALALERLNPTALLLHTDQSLDKACLQRQLPRLAREGAAPLVLVGPASLIHRAALEEAPVRLAEGPLQVLAQLAEADLLDPSEEDRA</sequence>
<keyword evidence="3" id="KW-0804">Transcription</keyword>
<organism evidence="5 7">
    <name type="scientific">Stutzerimonas balearica DSM 6083</name>
    <dbReference type="NCBI Taxonomy" id="1123016"/>
    <lineage>
        <taxon>Bacteria</taxon>
        <taxon>Pseudomonadati</taxon>
        <taxon>Pseudomonadota</taxon>
        <taxon>Gammaproteobacteria</taxon>
        <taxon>Pseudomonadales</taxon>
        <taxon>Pseudomonadaceae</taxon>
        <taxon>Stutzerimonas</taxon>
    </lineage>
</organism>
<dbReference type="InterPro" id="IPR036594">
    <property type="entry name" value="Meth_synthase_dom"/>
</dbReference>
<dbReference type="InterPro" id="IPR009061">
    <property type="entry name" value="DNA-bd_dom_put_sf"/>
</dbReference>
<dbReference type="PANTHER" id="PTHR30204:SF67">
    <property type="entry name" value="HTH-TYPE TRANSCRIPTIONAL REGULATOR MLRA-RELATED"/>
    <property type="match status" value="1"/>
</dbReference>
<keyword evidence="1" id="KW-0805">Transcription regulation</keyword>
<evidence type="ECO:0000256" key="3">
    <source>
        <dbReference type="ARBA" id="ARBA00023163"/>
    </source>
</evidence>
<dbReference type="Gene3D" id="1.10.1240.10">
    <property type="entry name" value="Methionine synthase domain"/>
    <property type="match status" value="1"/>
</dbReference>
<dbReference type="KEGG" id="pbm:CL52_09930"/>
<reference evidence="5 7" key="3">
    <citation type="journal article" name="Genome Announc.">
        <title>Complete Genome Sequence of Pseudomonas balearica DSM 6083T.</title>
        <authorList>
            <person name="Bennasar-Figueras A."/>
            <person name="Salva-Serra F."/>
            <person name="Jaen-Luchoro D."/>
            <person name="Segui C."/>
            <person name="Aliaga F."/>
            <person name="Busquets A."/>
            <person name="Gomila M."/>
            <person name="Moore E.R."/>
            <person name="Lalucat J."/>
        </authorList>
    </citation>
    <scope>NUCLEOTIDE SEQUENCE [LARGE SCALE GENOMIC DNA]</scope>
    <source>
        <strain evidence="7">DSM 6083</strain>
        <strain evidence="5">DSM6083</strain>
    </source>
</reference>
<keyword evidence="2 6" id="KW-0238">DNA-binding</keyword>
<dbReference type="Gene3D" id="1.10.1660.10">
    <property type="match status" value="1"/>
</dbReference>
<dbReference type="SUPFAM" id="SSF46955">
    <property type="entry name" value="Putative DNA-binding domain"/>
    <property type="match status" value="1"/>
</dbReference>
<dbReference type="Pfam" id="PF02607">
    <property type="entry name" value="B12-binding_2"/>
    <property type="match status" value="1"/>
</dbReference>
<reference evidence="7" key="1">
    <citation type="submission" date="2014-03" db="EMBL/GenBank/DDBJ databases">
        <title>Complete genome of Pseudomonas balearica DSM 6083T, a sewage water isolate from an enrichment with 2-methylnaphthalene.</title>
        <authorList>
            <person name="Salva-Serra F."/>
            <person name="Jaen-Luchoro D."/>
            <person name="Busquets A."/>
            <person name="Pena A."/>
            <person name="Gomila M."/>
            <person name="Bosch R."/>
            <person name="Nogales B."/>
            <person name="Garcia-Valdes E."/>
            <person name="Lalucat J."/>
            <person name="Bennasar A."/>
        </authorList>
    </citation>
    <scope>NUCLEOTIDE SEQUENCE [LARGE SCALE GENOMIC DNA]</scope>
    <source>
        <strain evidence="7">DSM 6083</strain>
    </source>
</reference>
<reference evidence="6 8" key="2">
    <citation type="submission" date="2016-10" db="EMBL/GenBank/DDBJ databases">
        <authorList>
            <person name="Varghese N."/>
            <person name="Submissions S."/>
        </authorList>
    </citation>
    <scope>NUCLEOTIDE SEQUENCE [LARGE SCALE GENOMIC DNA]</scope>
    <source>
        <strain evidence="6 8">DSM 6083</strain>
    </source>
</reference>
<dbReference type="InterPro" id="IPR047057">
    <property type="entry name" value="MerR_fam"/>
</dbReference>
<dbReference type="InterPro" id="IPR003759">
    <property type="entry name" value="Cbl-bd_cap"/>
</dbReference>
<dbReference type="PANTHER" id="PTHR30204">
    <property type="entry name" value="REDOX-CYCLING DRUG-SENSING TRANSCRIPTIONAL ACTIVATOR SOXR"/>
    <property type="match status" value="1"/>
</dbReference>
<evidence type="ECO:0000313" key="5">
    <source>
        <dbReference type="EMBL" id="AJE15347.1"/>
    </source>
</evidence>
<dbReference type="SMART" id="SM00422">
    <property type="entry name" value="HTH_MERR"/>
    <property type="match status" value="1"/>
</dbReference>
<dbReference type="CDD" id="cd01104">
    <property type="entry name" value="HTH_MlrA-CarA"/>
    <property type="match status" value="1"/>
</dbReference>
<dbReference type="InterPro" id="IPR000551">
    <property type="entry name" value="MerR-type_HTH_dom"/>
</dbReference>
<dbReference type="EMBL" id="FNHO01000003">
    <property type="protein sequence ID" value="SDM27740.1"/>
    <property type="molecule type" value="Genomic_DNA"/>
</dbReference>
<dbReference type="RefSeq" id="WP_043220222.1">
    <property type="nucleotide sequence ID" value="NZ_CP007511.1"/>
</dbReference>